<dbReference type="GO" id="GO:0008360">
    <property type="term" value="P:regulation of cell shape"/>
    <property type="evidence" value="ECO:0007669"/>
    <property type="project" value="UniProtKB-KW"/>
</dbReference>
<dbReference type="STRING" id="1209072.GCA_000766945_03726"/>
<dbReference type="Pfam" id="PF06295">
    <property type="entry name" value="ZapG-like"/>
    <property type="match status" value="1"/>
</dbReference>
<dbReference type="RefSeq" id="WP_094984016.1">
    <property type="nucleotide sequence ID" value="NZ_NHNI01000001.1"/>
</dbReference>
<dbReference type="AlphaFoldDB" id="A0A266QAF0"/>
<dbReference type="Proteomes" id="UP000216101">
    <property type="component" value="Unassembled WGS sequence"/>
</dbReference>
<evidence type="ECO:0000256" key="1">
    <source>
        <dbReference type="ARBA" id="ARBA00004377"/>
    </source>
</evidence>
<dbReference type="InterPro" id="IPR009386">
    <property type="entry name" value="ZapG-like"/>
</dbReference>
<evidence type="ECO:0000256" key="15">
    <source>
        <dbReference type="SAM" id="Phobius"/>
    </source>
</evidence>
<name>A0A266QAF0_9GAMM</name>
<keyword evidence="17" id="KW-1185">Reference proteome</keyword>
<evidence type="ECO:0000256" key="7">
    <source>
        <dbReference type="ARBA" id="ARBA00022989"/>
    </source>
</evidence>
<keyword evidence="9" id="KW-0131">Cell cycle</keyword>
<comment type="similarity">
    <text evidence="10">Belongs to the ZapG family.</text>
</comment>
<gene>
    <name evidence="16" type="ORF">CBP51_04635</name>
</gene>
<keyword evidence="7 15" id="KW-1133">Transmembrane helix</keyword>
<dbReference type="GO" id="GO:0051301">
    <property type="term" value="P:cell division"/>
    <property type="evidence" value="ECO:0007669"/>
    <property type="project" value="UniProtKB-KW"/>
</dbReference>
<evidence type="ECO:0000313" key="17">
    <source>
        <dbReference type="Proteomes" id="UP000216101"/>
    </source>
</evidence>
<evidence type="ECO:0000256" key="11">
    <source>
        <dbReference type="ARBA" id="ARBA00035703"/>
    </source>
</evidence>
<keyword evidence="8 15" id="KW-0472">Membrane</keyword>
<dbReference type="GO" id="GO:0005886">
    <property type="term" value="C:plasma membrane"/>
    <property type="evidence" value="ECO:0007669"/>
    <property type="project" value="UniProtKB-SubCell"/>
</dbReference>
<sequence length="168" mass="18408">MYSLSTLIISGLVCLLAGGGIAAFILYTFRAPLLGRDLEQRLHQAETTLQSYQRDVAEHFAQTSQLVNNLTQSYRDVHEHLANGALKLATPAISRQILDSANNGLGGDTKSYISGQHIEPPRDWAPKTPGTKGTLSEDYGLRDDHTDSSPLPTESADDYDFDGKANRY</sequence>
<organism evidence="16 17">
    <name type="scientific">Cellvibrio mixtus</name>
    <dbReference type="NCBI Taxonomy" id="39650"/>
    <lineage>
        <taxon>Bacteria</taxon>
        <taxon>Pseudomonadati</taxon>
        <taxon>Pseudomonadota</taxon>
        <taxon>Gammaproteobacteria</taxon>
        <taxon>Cellvibrionales</taxon>
        <taxon>Cellvibrionaceae</taxon>
        <taxon>Cellvibrio</taxon>
    </lineage>
</organism>
<evidence type="ECO:0000256" key="12">
    <source>
        <dbReference type="ARBA" id="ARBA00035727"/>
    </source>
</evidence>
<dbReference type="PANTHER" id="PTHR39579:SF1">
    <property type="entry name" value="INNER MEMBRANE PROTEIN YHCB"/>
    <property type="match status" value="1"/>
</dbReference>
<keyword evidence="4" id="KW-0132">Cell division</keyword>
<evidence type="ECO:0000256" key="4">
    <source>
        <dbReference type="ARBA" id="ARBA00022618"/>
    </source>
</evidence>
<evidence type="ECO:0000256" key="5">
    <source>
        <dbReference type="ARBA" id="ARBA00022692"/>
    </source>
</evidence>
<evidence type="ECO:0000256" key="8">
    <source>
        <dbReference type="ARBA" id="ARBA00023136"/>
    </source>
</evidence>
<feature type="transmembrane region" description="Helical" evidence="15">
    <location>
        <begin position="6"/>
        <end position="29"/>
    </location>
</feature>
<evidence type="ECO:0000313" key="16">
    <source>
        <dbReference type="EMBL" id="OZY86319.1"/>
    </source>
</evidence>
<dbReference type="EMBL" id="NHNI01000001">
    <property type="protein sequence ID" value="OZY86319.1"/>
    <property type="molecule type" value="Genomic_DNA"/>
</dbReference>
<feature type="coiled-coil region" evidence="13">
    <location>
        <begin position="35"/>
        <end position="62"/>
    </location>
</feature>
<accession>A0A266QAF0</accession>
<evidence type="ECO:0000256" key="10">
    <source>
        <dbReference type="ARBA" id="ARBA00035657"/>
    </source>
</evidence>
<keyword evidence="13" id="KW-0175">Coiled coil</keyword>
<evidence type="ECO:0000256" key="6">
    <source>
        <dbReference type="ARBA" id="ARBA00022960"/>
    </source>
</evidence>
<comment type="caution">
    <text evidence="16">The sequence shown here is derived from an EMBL/GenBank/DDBJ whole genome shotgun (WGS) entry which is preliminary data.</text>
</comment>
<keyword evidence="5 15" id="KW-0812">Transmembrane</keyword>
<evidence type="ECO:0000256" key="13">
    <source>
        <dbReference type="SAM" id="Coils"/>
    </source>
</evidence>
<evidence type="ECO:0000256" key="3">
    <source>
        <dbReference type="ARBA" id="ARBA00022519"/>
    </source>
</evidence>
<proteinExistence type="inferred from homology"/>
<keyword evidence="6" id="KW-0133">Cell shape</keyword>
<comment type="subcellular location">
    <subcellularLocation>
        <location evidence="1">Cell inner membrane</location>
        <topology evidence="1">Single-pass membrane protein</topology>
    </subcellularLocation>
</comment>
<dbReference type="PANTHER" id="PTHR39579">
    <property type="entry name" value="INNER MEMBRANE PROTEIN YHCB"/>
    <property type="match status" value="1"/>
</dbReference>
<feature type="region of interest" description="Disordered" evidence="14">
    <location>
        <begin position="109"/>
        <end position="168"/>
    </location>
</feature>
<evidence type="ECO:0000256" key="2">
    <source>
        <dbReference type="ARBA" id="ARBA00022475"/>
    </source>
</evidence>
<evidence type="ECO:0000256" key="14">
    <source>
        <dbReference type="SAM" id="MobiDB-lite"/>
    </source>
</evidence>
<protein>
    <recommendedName>
        <fullName evidence="11">Z-ring associated protein G</fullName>
    </recommendedName>
    <alternativeName>
        <fullName evidence="12">Cell division protein ZapG</fullName>
    </alternativeName>
</protein>
<keyword evidence="3" id="KW-0997">Cell inner membrane</keyword>
<evidence type="ECO:0000256" key="9">
    <source>
        <dbReference type="ARBA" id="ARBA00023306"/>
    </source>
</evidence>
<reference evidence="17" key="1">
    <citation type="submission" date="2017-05" db="EMBL/GenBank/DDBJ databases">
        <authorList>
            <person name="Barney B.M."/>
        </authorList>
    </citation>
    <scope>NUCLEOTIDE SEQUENCE [LARGE SCALE GENOMIC DNA]</scope>
    <source>
        <strain evidence="17">PSBB022</strain>
    </source>
</reference>
<keyword evidence="2" id="KW-1003">Cell membrane</keyword>